<gene>
    <name evidence="2" type="ORF">H9648_15085</name>
</gene>
<accession>A0ABR8SPS6</accession>
<evidence type="ECO:0000259" key="1">
    <source>
        <dbReference type="PROSITE" id="PS50943"/>
    </source>
</evidence>
<protein>
    <submittedName>
        <fullName evidence="2">Helix-turn-helix transcriptional regulator</fullName>
    </submittedName>
</protein>
<sequence>MKIVKSNLKKLLDDRGISIRRFSEDTGLQFETLRRMYNDDTKQYNKLMIAKVCEELEVEISELLVLENTKAPPK</sequence>
<proteinExistence type="predicted"/>
<dbReference type="InterPro" id="IPR010982">
    <property type="entry name" value="Lambda_DNA-bd_dom_sf"/>
</dbReference>
<organism evidence="2 3">
    <name type="scientific">Fictibacillus norfolkensis</name>
    <dbReference type="NCBI Taxonomy" id="2762233"/>
    <lineage>
        <taxon>Bacteria</taxon>
        <taxon>Bacillati</taxon>
        <taxon>Bacillota</taxon>
        <taxon>Bacilli</taxon>
        <taxon>Bacillales</taxon>
        <taxon>Fictibacillaceae</taxon>
        <taxon>Fictibacillus</taxon>
    </lineage>
</organism>
<dbReference type="Proteomes" id="UP000603641">
    <property type="component" value="Unassembled WGS sequence"/>
</dbReference>
<dbReference type="EMBL" id="JACSQM010000007">
    <property type="protein sequence ID" value="MBD7965383.1"/>
    <property type="molecule type" value="Genomic_DNA"/>
</dbReference>
<keyword evidence="3" id="KW-1185">Reference proteome</keyword>
<dbReference type="Pfam" id="PF13443">
    <property type="entry name" value="HTH_26"/>
    <property type="match status" value="1"/>
</dbReference>
<evidence type="ECO:0000313" key="2">
    <source>
        <dbReference type="EMBL" id="MBD7965383.1"/>
    </source>
</evidence>
<feature type="domain" description="HTH cro/C1-type" evidence="1">
    <location>
        <begin position="8"/>
        <end position="63"/>
    </location>
</feature>
<comment type="caution">
    <text evidence="2">The sequence shown here is derived from an EMBL/GenBank/DDBJ whole genome shotgun (WGS) entry which is preliminary data.</text>
</comment>
<dbReference type="SUPFAM" id="SSF47413">
    <property type="entry name" value="lambda repressor-like DNA-binding domains"/>
    <property type="match status" value="1"/>
</dbReference>
<dbReference type="InterPro" id="IPR001387">
    <property type="entry name" value="Cro/C1-type_HTH"/>
</dbReference>
<evidence type="ECO:0000313" key="3">
    <source>
        <dbReference type="Proteomes" id="UP000603641"/>
    </source>
</evidence>
<dbReference type="Gene3D" id="1.10.260.40">
    <property type="entry name" value="lambda repressor-like DNA-binding domains"/>
    <property type="match status" value="1"/>
</dbReference>
<dbReference type="PROSITE" id="PS50943">
    <property type="entry name" value="HTH_CROC1"/>
    <property type="match status" value="1"/>
</dbReference>
<reference evidence="2 3" key="1">
    <citation type="submission" date="2020-08" db="EMBL/GenBank/DDBJ databases">
        <title>A Genomic Blueprint of the Chicken Gut Microbiome.</title>
        <authorList>
            <person name="Gilroy R."/>
            <person name="Ravi A."/>
            <person name="Getino M."/>
            <person name="Pursley I."/>
            <person name="Horton D.L."/>
            <person name="Alikhan N.-F."/>
            <person name="Baker D."/>
            <person name="Gharbi K."/>
            <person name="Hall N."/>
            <person name="Watson M."/>
            <person name="Adriaenssens E.M."/>
            <person name="Foster-Nyarko E."/>
            <person name="Jarju S."/>
            <person name="Secka A."/>
            <person name="Antonio M."/>
            <person name="Oren A."/>
            <person name="Chaudhuri R."/>
            <person name="La Ragione R.M."/>
            <person name="Hildebrand F."/>
            <person name="Pallen M.J."/>
        </authorList>
    </citation>
    <scope>NUCLEOTIDE SEQUENCE [LARGE SCALE GENOMIC DNA]</scope>
    <source>
        <strain evidence="2 3">Sa2CUA10</strain>
    </source>
</reference>
<name>A0ABR8SPS6_9BACL</name>